<feature type="transmembrane region" description="Helical" evidence="6">
    <location>
        <begin position="95"/>
        <end position="111"/>
    </location>
</feature>
<comment type="caution">
    <text evidence="8">The sequence shown here is derived from an EMBL/GenBank/DDBJ whole genome shotgun (WGS) entry which is preliminary data.</text>
</comment>
<reference evidence="8" key="1">
    <citation type="submission" date="2023-05" db="EMBL/GenBank/DDBJ databases">
        <title>Nepenthes gracilis genome sequencing.</title>
        <authorList>
            <person name="Fukushima K."/>
        </authorList>
    </citation>
    <scope>NUCLEOTIDE SEQUENCE</scope>
    <source>
        <strain evidence="8">SING2019-196</strain>
    </source>
</reference>
<dbReference type="PROSITE" id="PS50845">
    <property type="entry name" value="RETICULON"/>
    <property type="match status" value="1"/>
</dbReference>
<protein>
    <recommendedName>
        <fullName evidence="6">Reticulon-like protein</fullName>
    </recommendedName>
</protein>
<feature type="transmembrane region" description="Helical" evidence="6">
    <location>
        <begin position="118"/>
        <end position="139"/>
    </location>
</feature>
<gene>
    <name evidence="8" type="ORF">Nepgr_032362</name>
</gene>
<evidence type="ECO:0000256" key="6">
    <source>
        <dbReference type="RuleBase" id="RU363132"/>
    </source>
</evidence>
<evidence type="ECO:0000256" key="1">
    <source>
        <dbReference type="ARBA" id="ARBA00004477"/>
    </source>
</evidence>
<evidence type="ECO:0000256" key="4">
    <source>
        <dbReference type="ARBA" id="ARBA00022989"/>
    </source>
</evidence>
<evidence type="ECO:0000313" key="8">
    <source>
        <dbReference type="EMBL" id="GMH30519.1"/>
    </source>
</evidence>
<dbReference type="GO" id="GO:0009617">
    <property type="term" value="P:response to bacterium"/>
    <property type="evidence" value="ECO:0007669"/>
    <property type="project" value="InterPro"/>
</dbReference>
<dbReference type="InterPro" id="IPR003388">
    <property type="entry name" value="Reticulon"/>
</dbReference>
<dbReference type="InterPro" id="IPR045064">
    <property type="entry name" value="Reticulon-like"/>
</dbReference>
<evidence type="ECO:0000256" key="2">
    <source>
        <dbReference type="ARBA" id="ARBA00022692"/>
    </source>
</evidence>
<proteinExistence type="predicted"/>
<evidence type="ECO:0000256" key="3">
    <source>
        <dbReference type="ARBA" id="ARBA00022824"/>
    </source>
</evidence>
<keyword evidence="5 6" id="KW-0472">Membrane</keyword>
<evidence type="ECO:0000259" key="7">
    <source>
        <dbReference type="PROSITE" id="PS50845"/>
    </source>
</evidence>
<keyword evidence="3 6" id="KW-0256">Endoplasmic reticulum</keyword>
<organism evidence="8 9">
    <name type="scientific">Nepenthes gracilis</name>
    <name type="common">Slender pitcher plant</name>
    <dbReference type="NCBI Taxonomy" id="150966"/>
    <lineage>
        <taxon>Eukaryota</taxon>
        <taxon>Viridiplantae</taxon>
        <taxon>Streptophyta</taxon>
        <taxon>Embryophyta</taxon>
        <taxon>Tracheophyta</taxon>
        <taxon>Spermatophyta</taxon>
        <taxon>Magnoliopsida</taxon>
        <taxon>eudicotyledons</taxon>
        <taxon>Gunneridae</taxon>
        <taxon>Pentapetalae</taxon>
        <taxon>Caryophyllales</taxon>
        <taxon>Nepenthaceae</taxon>
        <taxon>Nepenthes</taxon>
    </lineage>
</organism>
<dbReference type="AlphaFoldDB" id="A0AAD3TJV1"/>
<evidence type="ECO:0000313" key="9">
    <source>
        <dbReference type="Proteomes" id="UP001279734"/>
    </source>
</evidence>
<feature type="transmembrane region" description="Helical" evidence="6">
    <location>
        <begin position="190"/>
        <end position="223"/>
    </location>
</feature>
<keyword evidence="4 6" id="KW-1133">Transmembrane helix</keyword>
<evidence type="ECO:0000256" key="5">
    <source>
        <dbReference type="ARBA" id="ARBA00023136"/>
    </source>
</evidence>
<accession>A0AAD3TJV1</accession>
<comment type="subcellular location">
    <subcellularLocation>
        <location evidence="1 6">Endoplasmic reticulum membrane</location>
        <topology evidence="1 6">Multi-pass membrane protein</topology>
    </subcellularLocation>
</comment>
<name>A0AAD3TJV1_NEPGR</name>
<dbReference type="Pfam" id="PF02453">
    <property type="entry name" value="Reticulon"/>
    <property type="match status" value="1"/>
</dbReference>
<keyword evidence="9" id="KW-1185">Reference proteome</keyword>
<dbReference type="EMBL" id="BSYO01000038">
    <property type="protein sequence ID" value="GMH30519.1"/>
    <property type="molecule type" value="Genomic_DNA"/>
</dbReference>
<dbReference type="Proteomes" id="UP001279734">
    <property type="component" value="Unassembled WGS sequence"/>
</dbReference>
<keyword evidence="2 6" id="KW-0812">Transmembrane</keyword>
<sequence>MFNFSVTESIRSSDHQLLAPTVARGKKNAGFNWGANESMENTEVSSTVELDGDQRRDACSVSMPGSSGYGAFGQQKPIHQIMGGAADLILWKRQHVSFGVIIVATVTWLLFERSGLPFLSVCSDISLILIVLLFLWANYAALRNKQLQELPELVLSEEMVNYVASLFRVKINAALLMAHDITLGKDFRLFFKVVVCLWLLSVVGSLVSFFTLAYIGAIISITIPALYNKYGEPVDRIVSFMHRKFSRHYKIVDENVIGRIPPSISKNKDA</sequence>
<dbReference type="PANTHER" id="PTHR10994:SF67">
    <property type="entry name" value="RETICULON-LIKE PROTEIN B16"/>
    <property type="match status" value="1"/>
</dbReference>
<dbReference type="GO" id="GO:0005789">
    <property type="term" value="C:endoplasmic reticulum membrane"/>
    <property type="evidence" value="ECO:0007669"/>
    <property type="project" value="UniProtKB-SubCell"/>
</dbReference>
<feature type="domain" description="Reticulon" evidence="7">
    <location>
        <begin position="85"/>
        <end position="270"/>
    </location>
</feature>
<dbReference type="PANTHER" id="PTHR10994">
    <property type="entry name" value="RETICULON"/>
    <property type="match status" value="1"/>
</dbReference>